<dbReference type="PANTHER" id="PTHR38834">
    <property type="entry name" value="PERIPLASMIC SUBSTRATE BINDING PROTEIN FAMILY 3"/>
    <property type="match status" value="1"/>
</dbReference>
<organism evidence="3 4">
    <name type="scientific">Candidatus Terasakiella magnetica</name>
    <dbReference type="NCBI Taxonomy" id="1867952"/>
    <lineage>
        <taxon>Bacteria</taxon>
        <taxon>Pseudomonadati</taxon>
        <taxon>Pseudomonadota</taxon>
        <taxon>Alphaproteobacteria</taxon>
        <taxon>Rhodospirillales</taxon>
        <taxon>Terasakiellaceae</taxon>
        <taxon>Terasakiella</taxon>
    </lineage>
</organism>
<feature type="domain" description="Solute-binding protein family 3/N-terminal" evidence="2">
    <location>
        <begin position="32"/>
        <end position="231"/>
    </location>
</feature>
<sequence>MKKTAAIALIACLFTPFEATSAQEDFTDITVVTSSFKPYSYMTNGKPHGISVAQAQKIFKQLDFSPRIHVTTWKNAYKQALNKPKTLIFSMIRTKEREDKFHWIGKIANVEAYLFRQKENNYITLEALKDGLKYRTGALEKDAKGKYLANNGYKLWPISSQNAGVKMILANRIDMIPADINSLKQSLKELGLPNDALVPVLKLEAVSKPVYIAFSKDTPLPLVEKFQEAYKQVFINSH</sequence>
<dbReference type="Proteomes" id="UP000231658">
    <property type="component" value="Unassembled WGS sequence"/>
</dbReference>
<dbReference type="STRING" id="1867952.MTBPR1_10557"/>
<feature type="signal peptide" evidence="1">
    <location>
        <begin position="1"/>
        <end position="21"/>
    </location>
</feature>
<feature type="chain" id="PRO_5008680623" description="Solute-binding protein family 3/N-terminal domain-containing protein" evidence="1">
    <location>
        <begin position="22"/>
        <end position="238"/>
    </location>
</feature>
<protein>
    <recommendedName>
        <fullName evidence="2">Solute-binding protein family 3/N-terminal domain-containing protein</fullName>
    </recommendedName>
</protein>
<dbReference type="RefSeq" id="WP_069185995.1">
    <property type="nucleotide sequence ID" value="NZ_FLYE01000001.1"/>
</dbReference>
<dbReference type="AlphaFoldDB" id="A0A1C3RDD8"/>
<keyword evidence="1" id="KW-0732">Signal</keyword>
<dbReference type="Gene3D" id="3.40.190.10">
    <property type="entry name" value="Periplasmic binding protein-like II"/>
    <property type="match status" value="2"/>
</dbReference>
<evidence type="ECO:0000313" key="4">
    <source>
        <dbReference type="Proteomes" id="UP000231658"/>
    </source>
</evidence>
<proteinExistence type="predicted"/>
<gene>
    <name evidence="3" type="ORF">MTBPR1_10557</name>
</gene>
<evidence type="ECO:0000256" key="1">
    <source>
        <dbReference type="SAM" id="SignalP"/>
    </source>
</evidence>
<dbReference type="InterPro" id="IPR001638">
    <property type="entry name" value="Solute-binding_3/MltF_N"/>
</dbReference>
<dbReference type="SUPFAM" id="SSF53850">
    <property type="entry name" value="Periplasmic binding protein-like II"/>
    <property type="match status" value="1"/>
</dbReference>
<keyword evidence="4" id="KW-1185">Reference proteome</keyword>
<dbReference type="EMBL" id="FLYE01000001">
    <property type="protein sequence ID" value="SCA55310.1"/>
    <property type="molecule type" value="Genomic_DNA"/>
</dbReference>
<dbReference type="OrthoDB" id="8587856at2"/>
<reference evidence="3 4" key="1">
    <citation type="submission" date="2016-07" db="EMBL/GenBank/DDBJ databases">
        <authorList>
            <person name="Lefevre C.T."/>
        </authorList>
    </citation>
    <scope>NUCLEOTIDE SEQUENCE [LARGE SCALE GENOMIC DNA]</scope>
    <source>
        <strain evidence="3">PR1</strain>
    </source>
</reference>
<accession>A0A1C3RDD8</accession>
<name>A0A1C3RDD8_9PROT</name>
<dbReference type="Pfam" id="PF00497">
    <property type="entry name" value="SBP_bac_3"/>
    <property type="match status" value="1"/>
</dbReference>
<dbReference type="PANTHER" id="PTHR38834:SF3">
    <property type="entry name" value="SOLUTE-BINDING PROTEIN FAMILY 3_N-TERMINAL DOMAIN-CONTAINING PROTEIN"/>
    <property type="match status" value="1"/>
</dbReference>
<evidence type="ECO:0000313" key="3">
    <source>
        <dbReference type="EMBL" id="SCA55310.1"/>
    </source>
</evidence>
<evidence type="ECO:0000259" key="2">
    <source>
        <dbReference type="Pfam" id="PF00497"/>
    </source>
</evidence>